<dbReference type="Proteomes" id="UP000308600">
    <property type="component" value="Unassembled WGS sequence"/>
</dbReference>
<organism evidence="1 2">
    <name type="scientific">Pluteus cervinus</name>
    <dbReference type="NCBI Taxonomy" id="181527"/>
    <lineage>
        <taxon>Eukaryota</taxon>
        <taxon>Fungi</taxon>
        <taxon>Dikarya</taxon>
        <taxon>Basidiomycota</taxon>
        <taxon>Agaricomycotina</taxon>
        <taxon>Agaricomycetes</taxon>
        <taxon>Agaricomycetidae</taxon>
        <taxon>Agaricales</taxon>
        <taxon>Pluteineae</taxon>
        <taxon>Pluteaceae</taxon>
        <taxon>Pluteus</taxon>
    </lineage>
</organism>
<name>A0ACD2ZX54_9AGAR</name>
<reference evidence="1 2" key="1">
    <citation type="journal article" date="2019" name="Nat. Ecol. Evol.">
        <title>Megaphylogeny resolves global patterns of mushroom evolution.</title>
        <authorList>
            <person name="Varga T."/>
            <person name="Krizsan K."/>
            <person name="Foldi C."/>
            <person name="Dima B."/>
            <person name="Sanchez-Garcia M."/>
            <person name="Sanchez-Ramirez S."/>
            <person name="Szollosi G.J."/>
            <person name="Szarkandi J.G."/>
            <person name="Papp V."/>
            <person name="Albert L."/>
            <person name="Andreopoulos W."/>
            <person name="Angelini C."/>
            <person name="Antonin V."/>
            <person name="Barry K.W."/>
            <person name="Bougher N.L."/>
            <person name="Buchanan P."/>
            <person name="Buyck B."/>
            <person name="Bense V."/>
            <person name="Catcheside P."/>
            <person name="Chovatia M."/>
            <person name="Cooper J."/>
            <person name="Damon W."/>
            <person name="Desjardin D."/>
            <person name="Finy P."/>
            <person name="Geml J."/>
            <person name="Haridas S."/>
            <person name="Hughes K."/>
            <person name="Justo A."/>
            <person name="Karasinski D."/>
            <person name="Kautmanova I."/>
            <person name="Kiss B."/>
            <person name="Kocsube S."/>
            <person name="Kotiranta H."/>
            <person name="LaButti K.M."/>
            <person name="Lechner B.E."/>
            <person name="Liimatainen K."/>
            <person name="Lipzen A."/>
            <person name="Lukacs Z."/>
            <person name="Mihaltcheva S."/>
            <person name="Morgado L.N."/>
            <person name="Niskanen T."/>
            <person name="Noordeloos M.E."/>
            <person name="Ohm R.A."/>
            <person name="Ortiz-Santana B."/>
            <person name="Ovrebo C."/>
            <person name="Racz N."/>
            <person name="Riley R."/>
            <person name="Savchenko A."/>
            <person name="Shiryaev A."/>
            <person name="Soop K."/>
            <person name="Spirin V."/>
            <person name="Szebenyi C."/>
            <person name="Tomsovsky M."/>
            <person name="Tulloss R.E."/>
            <person name="Uehling J."/>
            <person name="Grigoriev I.V."/>
            <person name="Vagvolgyi C."/>
            <person name="Papp T."/>
            <person name="Martin F.M."/>
            <person name="Miettinen O."/>
            <person name="Hibbett D.S."/>
            <person name="Nagy L.G."/>
        </authorList>
    </citation>
    <scope>NUCLEOTIDE SEQUENCE [LARGE SCALE GENOMIC DNA]</scope>
    <source>
        <strain evidence="1 2">NL-1719</strain>
    </source>
</reference>
<protein>
    <submittedName>
        <fullName evidence="1">Uncharacterized protein</fullName>
    </submittedName>
</protein>
<proteinExistence type="predicted"/>
<evidence type="ECO:0000313" key="1">
    <source>
        <dbReference type="EMBL" id="TFK57755.1"/>
    </source>
</evidence>
<keyword evidence="2" id="KW-1185">Reference proteome</keyword>
<dbReference type="EMBL" id="ML210117">
    <property type="protein sequence ID" value="TFK57755.1"/>
    <property type="molecule type" value="Genomic_DNA"/>
</dbReference>
<evidence type="ECO:0000313" key="2">
    <source>
        <dbReference type="Proteomes" id="UP000308600"/>
    </source>
</evidence>
<accession>A0ACD2ZX54</accession>
<feature type="non-terminal residue" evidence="1">
    <location>
        <position position="1"/>
    </location>
</feature>
<gene>
    <name evidence="1" type="ORF">BDN72DRAFT_907559</name>
</gene>
<sequence length="114" mass="12105">FPEVDEENIPEQCILAVSRIQSEAEVSDEQPATRARTGKVAKSTKSSLEADPSASQPKPKGKAKATSQDTGKSKESKRTSKAKAAPNPITRSNDAGTSSGTGLFTHYSSTWDHS</sequence>